<keyword evidence="2" id="KW-1134">Transmembrane beta strand</keyword>
<sequence length="645" mass="71933">MPRRRPNPGGIAALRSALAIAFLLPAGARAQEDLPSELESISAVRLVGRHHVPVKEIRAVLKTRAPSLLPWREKPIMRRDFLQADTLTIEGVYRQHGYLDARAHYRLDPGRSRNTVVVTFRIEEGPRSRIASVELDGVRALPEAALRKKLYARPGRPFNPLYLVADTTRISAAYKEKGHLPHIVASSHREGLRVTVRYAVNEGPVYRYGQVYISSPGELHVRERLIRRELLLKPDDVYRASRVQRSIERLYDSGFFSQVQMTPLVDSTNTRVEFDLRVRERKPRWIDAGVGSGTAERLRFTGEWGHRNLNGRGLQGVLSSKLALDGQARFLLSRGDASLLEPWLLRSRTRGLINGYYEKDHDRADPRWVAKVETRGVSVQLRRELGRFAHIALTQDNAFVNQIYAFEHPVADSTLESLAVFVPRNYTTHRLQLSGDRDTRDDPLNPGHGSAQSATADVAGGPLQGASSFTKFQFLSTWYTPARQGWILATRIRAGTIQPFGRVASLSPGVDPQVARVPLGDRFRIGGVSSLRGYDENQIPSSGGLAVIQANAELRIPLVGPFGLEVYVDAGNVWDRAAYIRGEDFVPRISDRPLTPNNLRYVAGVGARFNLPFGPLRLDFSWAARPEPDGSRPAGRAQFAIGPAF</sequence>
<evidence type="ECO:0000256" key="2">
    <source>
        <dbReference type="ARBA" id="ARBA00022452"/>
    </source>
</evidence>
<keyword evidence="4" id="KW-0472">Membrane</keyword>
<gene>
    <name evidence="8" type="ORF">E6K73_03750</name>
</gene>
<evidence type="ECO:0000313" key="9">
    <source>
        <dbReference type="Proteomes" id="UP000320184"/>
    </source>
</evidence>
<keyword evidence="3" id="KW-0812">Transmembrane</keyword>
<dbReference type="GO" id="GO:0019867">
    <property type="term" value="C:outer membrane"/>
    <property type="evidence" value="ECO:0007669"/>
    <property type="project" value="InterPro"/>
</dbReference>
<comment type="caution">
    <text evidence="8">The sequence shown here is derived from an EMBL/GenBank/DDBJ whole genome shotgun (WGS) entry which is preliminary data.</text>
</comment>
<evidence type="ECO:0000256" key="4">
    <source>
        <dbReference type="ARBA" id="ARBA00023136"/>
    </source>
</evidence>
<protein>
    <recommendedName>
        <fullName evidence="7">POTRA domain-containing protein</fullName>
    </recommendedName>
</protein>
<feature type="chain" id="PRO_5021863525" description="POTRA domain-containing protein" evidence="6">
    <location>
        <begin position="31"/>
        <end position="645"/>
    </location>
</feature>
<dbReference type="InterPro" id="IPR039910">
    <property type="entry name" value="D15-like"/>
</dbReference>
<dbReference type="PANTHER" id="PTHR12815">
    <property type="entry name" value="SORTING AND ASSEMBLY MACHINERY SAMM50 PROTEIN FAMILY MEMBER"/>
    <property type="match status" value="1"/>
</dbReference>
<evidence type="ECO:0000259" key="7">
    <source>
        <dbReference type="PROSITE" id="PS51779"/>
    </source>
</evidence>
<feature type="domain" description="POTRA" evidence="7">
    <location>
        <begin position="39"/>
        <end position="125"/>
    </location>
</feature>
<feature type="region of interest" description="Disordered" evidence="5">
    <location>
        <begin position="432"/>
        <end position="459"/>
    </location>
</feature>
<dbReference type="InterPro" id="IPR034746">
    <property type="entry name" value="POTRA"/>
</dbReference>
<dbReference type="InterPro" id="IPR010827">
    <property type="entry name" value="BamA/TamA_POTRA"/>
</dbReference>
<proteinExistence type="predicted"/>
<dbReference type="PROSITE" id="PS51779">
    <property type="entry name" value="POTRA"/>
    <property type="match status" value="2"/>
</dbReference>
<dbReference type="EMBL" id="VBOT01000043">
    <property type="protein sequence ID" value="TMQ52133.1"/>
    <property type="molecule type" value="Genomic_DNA"/>
</dbReference>
<feature type="domain" description="POTRA" evidence="7">
    <location>
        <begin position="206"/>
        <end position="281"/>
    </location>
</feature>
<organism evidence="8 9">
    <name type="scientific">Eiseniibacteriota bacterium</name>
    <dbReference type="NCBI Taxonomy" id="2212470"/>
    <lineage>
        <taxon>Bacteria</taxon>
        <taxon>Candidatus Eiseniibacteriota</taxon>
    </lineage>
</organism>
<dbReference type="Gene3D" id="3.10.20.310">
    <property type="entry name" value="membrane protein fhac"/>
    <property type="match status" value="3"/>
</dbReference>
<dbReference type="Pfam" id="PF01103">
    <property type="entry name" value="Omp85"/>
    <property type="match status" value="1"/>
</dbReference>
<dbReference type="InterPro" id="IPR000184">
    <property type="entry name" value="Bac_surfAg_D15"/>
</dbReference>
<name>A0A538SL85_UNCEI</name>
<evidence type="ECO:0000313" key="8">
    <source>
        <dbReference type="EMBL" id="TMQ52133.1"/>
    </source>
</evidence>
<evidence type="ECO:0000256" key="5">
    <source>
        <dbReference type="SAM" id="MobiDB-lite"/>
    </source>
</evidence>
<evidence type="ECO:0000256" key="1">
    <source>
        <dbReference type="ARBA" id="ARBA00004370"/>
    </source>
</evidence>
<comment type="subcellular location">
    <subcellularLocation>
        <location evidence="1">Membrane</location>
    </subcellularLocation>
</comment>
<dbReference type="Pfam" id="PF07244">
    <property type="entry name" value="POTRA"/>
    <property type="match status" value="3"/>
</dbReference>
<dbReference type="Proteomes" id="UP000320184">
    <property type="component" value="Unassembled WGS sequence"/>
</dbReference>
<feature type="signal peptide" evidence="6">
    <location>
        <begin position="1"/>
        <end position="30"/>
    </location>
</feature>
<dbReference type="Gene3D" id="2.40.160.50">
    <property type="entry name" value="membrane protein fhac: a member of the omp85/tpsb transporter family"/>
    <property type="match status" value="1"/>
</dbReference>
<accession>A0A538SL85</accession>
<keyword evidence="6" id="KW-0732">Signal</keyword>
<evidence type="ECO:0000256" key="6">
    <source>
        <dbReference type="SAM" id="SignalP"/>
    </source>
</evidence>
<dbReference type="AlphaFoldDB" id="A0A538SL85"/>
<evidence type="ECO:0000256" key="3">
    <source>
        <dbReference type="ARBA" id="ARBA00022692"/>
    </source>
</evidence>
<dbReference type="PANTHER" id="PTHR12815:SF18">
    <property type="entry name" value="SORTING AND ASSEMBLY MACHINERY COMPONENT 50 HOMOLOG"/>
    <property type="match status" value="1"/>
</dbReference>
<reference evidence="8 9" key="1">
    <citation type="journal article" date="2019" name="Nat. Microbiol.">
        <title>Mediterranean grassland soil C-N compound turnover is dependent on rainfall and depth, and is mediated by genomically divergent microorganisms.</title>
        <authorList>
            <person name="Diamond S."/>
            <person name="Andeer P.F."/>
            <person name="Li Z."/>
            <person name="Crits-Christoph A."/>
            <person name="Burstein D."/>
            <person name="Anantharaman K."/>
            <person name="Lane K.R."/>
            <person name="Thomas B.C."/>
            <person name="Pan C."/>
            <person name="Northen T.R."/>
            <person name="Banfield J.F."/>
        </authorList>
    </citation>
    <scope>NUCLEOTIDE SEQUENCE [LARGE SCALE GENOMIC DNA]</scope>
    <source>
        <strain evidence="8">WS_3</strain>
    </source>
</reference>